<evidence type="ECO:0000313" key="2">
    <source>
        <dbReference type="EMBL" id="QOZ41718.1"/>
    </source>
</evidence>
<geneLocation type="mitochondrion" evidence="2"/>
<gene>
    <name evidence="2" type="ORF">DBVPGmt_008</name>
</gene>
<dbReference type="PANTHER" id="PTHR36181:SF2">
    <property type="entry name" value="INTRON-ENCODED ENDONUCLEASE AI3-RELATED"/>
    <property type="match status" value="1"/>
</dbReference>
<dbReference type="Pfam" id="PF00961">
    <property type="entry name" value="LAGLIDADG_1"/>
    <property type="match status" value="1"/>
</dbReference>
<dbReference type="GO" id="GO:0005739">
    <property type="term" value="C:mitochondrion"/>
    <property type="evidence" value="ECO:0007669"/>
    <property type="project" value="UniProtKB-ARBA"/>
</dbReference>
<sequence>MKNIYIDKQDFYEWLVGLTDGDGCFLINIQKNSLCFTYKISLSTNNLQLLYYIKSELKIGSVTIEKNRKMASFRVRDSQKLNDIILPIFEKYPLFTKKYYDFIYFKEALNFKLKSQNNKDDVKEFLILAKKKRRINETPLISPRIYKNLTPDQVDSFFINLDKFYDSKSCSILLDLIKTYKLNLVFPKFWVIGFIEAEGSFFFVKKDANRIIHSFGITQKEDPLILAVIKSIFHIPTKLQFKCFQYSNNIMKNEKLEFKLNQYYSLETTNSRAIENIIHYFSGKHKNKTNMKGFKSLEYRIWARSYVKYKGNFDKLLKIQKLLKNLREKLKE</sequence>
<dbReference type="SUPFAM" id="SSF55608">
    <property type="entry name" value="Homing endonucleases"/>
    <property type="match status" value="2"/>
</dbReference>
<protein>
    <recommendedName>
        <fullName evidence="1">Homing endonuclease LAGLIDADG domain-containing protein</fullName>
    </recommendedName>
</protein>
<accession>A0A873HVU3</accession>
<dbReference type="InterPro" id="IPR027434">
    <property type="entry name" value="Homing_endonucl"/>
</dbReference>
<dbReference type="AlphaFoldDB" id="A0A873HVU3"/>
<feature type="domain" description="Homing endonuclease LAGLIDADG" evidence="1">
    <location>
        <begin position="15"/>
        <end position="108"/>
    </location>
</feature>
<organism evidence="2">
    <name type="scientific">Prototheca wickerhamii</name>
    <dbReference type="NCBI Taxonomy" id="3111"/>
    <lineage>
        <taxon>Eukaryota</taxon>
        <taxon>Viridiplantae</taxon>
        <taxon>Chlorophyta</taxon>
        <taxon>core chlorophytes</taxon>
        <taxon>Trebouxiophyceae</taxon>
        <taxon>Chlorellales</taxon>
        <taxon>Chlorellaceae</taxon>
        <taxon>Prototheca</taxon>
    </lineage>
</organism>
<dbReference type="GO" id="GO:0004519">
    <property type="term" value="F:endonuclease activity"/>
    <property type="evidence" value="ECO:0007669"/>
    <property type="project" value="InterPro"/>
</dbReference>
<dbReference type="InterPro" id="IPR004860">
    <property type="entry name" value="LAGLIDADG_dom"/>
</dbReference>
<dbReference type="InterPro" id="IPR051289">
    <property type="entry name" value="LAGLIDADG_Endonuclease"/>
</dbReference>
<reference evidence="2" key="1">
    <citation type="journal article" name="Front. Plant Sci.">
        <title>Sequencing and Analysis of the Complete Organellar Genomes of Prototheca wickerhamii.</title>
        <authorList>
            <person name="Bakula Z."/>
            <person name="Gromadka R."/>
            <person name="Gawor J."/>
            <person name="Siedlecki P."/>
            <person name="Pomorski J.J."/>
            <person name="Maciszewski K."/>
            <person name="Gromadka A."/>
            <person name="Karnkowska A."/>
            <person name="Jagielski T."/>
        </authorList>
    </citation>
    <scope>NUCLEOTIDE SEQUENCE</scope>
    <source>
        <strain evidence="2">DBVPG</strain>
    </source>
</reference>
<name>A0A873HVU3_PROWI</name>
<evidence type="ECO:0000259" key="1">
    <source>
        <dbReference type="Pfam" id="PF00961"/>
    </source>
</evidence>
<proteinExistence type="predicted"/>
<dbReference type="PANTHER" id="PTHR36181">
    <property type="entry name" value="INTRON-ENCODED ENDONUCLEASE AI3-RELATED"/>
    <property type="match status" value="1"/>
</dbReference>
<keyword evidence="2" id="KW-0496">Mitochondrion</keyword>
<dbReference type="EMBL" id="MN794237">
    <property type="protein sequence ID" value="QOZ41718.1"/>
    <property type="molecule type" value="Genomic_DNA"/>
</dbReference>
<dbReference type="Gene3D" id="3.10.28.10">
    <property type="entry name" value="Homing endonucleases"/>
    <property type="match status" value="2"/>
</dbReference>